<organism evidence="1 2">
    <name type="scientific">Enterococcus avium</name>
    <name type="common">Streptococcus avium</name>
    <dbReference type="NCBI Taxonomy" id="33945"/>
    <lineage>
        <taxon>Bacteria</taxon>
        <taxon>Bacillati</taxon>
        <taxon>Bacillota</taxon>
        <taxon>Bacilli</taxon>
        <taxon>Lactobacillales</taxon>
        <taxon>Enterococcaceae</taxon>
        <taxon>Enterococcus</taxon>
    </lineage>
</organism>
<dbReference type="EMBL" id="JARPWH010000007">
    <property type="protein sequence ID" value="MDT2401475.1"/>
    <property type="molecule type" value="Genomic_DNA"/>
</dbReference>
<comment type="caution">
    <text evidence="1">The sequence shown here is derived from an EMBL/GenBank/DDBJ whole genome shotgun (WGS) entry which is preliminary data.</text>
</comment>
<dbReference type="AlphaFoldDB" id="A0AAW8RQF6"/>
<dbReference type="Proteomes" id="UP001260773">
    <property type="component" value="Unassembled WGS sequence"/>
</dbReference>
<proteinExistence type="predicted"/>
<name>A0AAW8RQF6_ENTAV</name>
<reference evidence="1" key="1">
    <citation type="submission" date="2023-03" db="EMBL/GenBank/DDBJ databases">
        <authorList>
            <person name="Shen W."/>
            <person name="Cai J."/>
        </authorList>
    </citation>
    <scope>NUCLEOTIDE SEQUENCE</scope>
    <source>
        <strain evidence="1">P33-2</strain>
    </source>
</reference>
<evidence type="ECO:0000313" key="2">
    <source>
        <dbReference type="Proteomes" id="UP001260773"/>
    </source>
</evidence>
<sequence>MLLGRKKKAKSIKELEPQDLYSCVEQLPYKRILKNSQEPLELEDYGYMQLLEIKGKDIYSMGKAEVDRTLINFYEWLTDFSPDFEIYTTTLPTETTNQTNNMKKHLNDCRQEMKTVKTERHYLQLLDKEAYLLNSIHNEELIRTQIYNTEFILLLFGQTAKELDDIVNKAKSYGNNEFVPEDLTIEKKEQILRQYNNMNEKL</sequence>
<gene>
    <name evidence="1" type="ORF">P7D43_03760</name>
</gene>
<dbReference type="RefSeq" id="WP_311860878.1">
    <property type="nucleotide sequence ID" value="NZ_JARPWD010000006.1"/>
</dbReference>
<evidence type="ECO:0000313" key="1">
    <source>
        <dbReference type="EMBL" id="MDT2401475.1"/>
    </source>
</evidence>
<protein>
    <submittedName>
        <fullName evidence="1">Uncharacterized protein</fullName>
    </submittedName>
</protein>
<accession>A0AAW8RQF6</accession>